<dbReference type="Proteomes" id="UP000730862">
    <property type="component" value="Unassembled WGS sequence"/>
</dbReference>
<feature type="domain" description="Phospholipase C/D" evidence="1">
    <location>
        <begin position="8"/>
        <end position="171"/>
    </location>
</feature>
<dbReference type="RefSeq" id="WP_094205609.1">
    <property type="nucleotide sequence ID" value="NZ_CP170999.1"/>
</dbReference>
<evidence type="ECO:0000313" key="6">
    <source>
        <dbReference type="Proteomes" id="UP000215413"/>
    </source>
</evidence>
<reference evidence="4" key="1">
    <citation type="journal article" date="2017" name="J. Clin. Microbiol.">
        <title>Finegoldia magna Isolated from Orthopedic Joint Implant-Associated Infections.</title>
        <authorList>
            <person name="Soderquist B."/>
            <person name="Bjorklund S."/>
            <person name="Hellmark B."/>
            <person name="Jensen A."/>
            <person name="Bruggemann H."/>
        </authorList>
    </citation>
    <scope>NUCLEOTIDE SEQUENCE</scope>
    <source>
        <strain evidence="4">12T273</strain>
        <strain evidence="3">CCUG 54800</strain>
    </source>
</reference>
<evidence type="ECO:0000313" key="7">
    <source>
        <dbReference type="Proteomes" id="UP000215546"/>
    </source>
</evidence>
<reference evidence="6 7" key="2">
    <citation type="submission" date="2017-04" db="EMBL/GenBank/DDBJ databases">
        <title>Finegoldia magna isolated from orthopedic joint implant-associated infections.</title>
        <authorList>
            <person name="Bjorklund S."/>
            <person name="Bruggemann H."/>
            <person name="Jensen A."/>
            <person name="Hellmark B."/>
            <person name="Soderquist B."/>
        </authorList>
    </citation>
    <scope>NUCLEOTIDE SEQUENCE [LARGE SCALE GENOMIC DNA]</scope>
    <source>
        <strain evidence="7">12T273</strain>
        <strain evidence="6">CCUG 54800</strain>
    </source>
</reference>
<evidence type="ECO:0000313" key="2">
    <source>
        <dbReference type="EMBL" id="MBS5964360.1"/>
    </source>
</evidence>
<evidence type="ECO:0000313" key="3">
    <source>
        <dbReference type="EMBL" id="OXZ27485.1"/>
    </source>
</evidence>
<evidence type="ECO:0000313" key="5">
    <source>
        <dbReference type="EMBL" id="PMC60914.1"/>
    </source>
</evidence>
<dbReference type="Proteomes" id="UP000235723">
    <property type="component" value="Unassembled WGS sequence"/>
</dbReference>
<evidence type="ECO:0000259" key="1">
    <source>
        <dbReference type="Pfam" id="PF00882"/>
    </source>
</evidence>
<dbReference type="Gene3D" id="1.10.575.10">
    <property type="entry name" value="P1 Nuclease"/>
    <property type="match status" value="1"/>
</dbReference>
<dbReference type="AlphaFoldDB" id="A0A233UZ99"/>
<reference evidence="2" key="4">
    <citation type="submission" date="2021-02" db="EMBL/GenBank/DDBJ databases">
        <title>Infant gut strain persistence is associated with maternal origin, phylogeny, and functional potential including surface adhesion and iron acquisition.</title>
        <authorList>
            <person name="Lou Y.C."/>
        </authorList>
    </citation>
    <scope>NUCLEOTIDE SEQUENCE</scope>
    <source>
        <strain evidence="2">L3_058_000G1_dasL3_058_000G1_concoct_72</strain>
    </source>
</reference>
<dbReference type="EMBL" id="JAHAIK010000003">
    <property type="protein sequence ID" value="MBS5964360.1"/>
    <property type="molecule type" value="Genomic_DNA"/>
</dbReference>
<dbReference type="EMBL" id="NDYC01000019">
    <property type="protein sequence ID" value="OXZ27485.1"/>
    <property type="molecule type" value="Genomic_DNA"/>
</dbReference>
<dbReference type="Proteomes" id="UP000215413">
    <property type="component" value="Unassembled WGS sequence"/>
</dbReference>
<name>A0A233UZ99_FINMA</name>
<dbReference type="InterPro" id="IPR029002">
    <property type="entry name" value="PLPC/GPLD1"/>
</dbReference>
<dbReference type="SUPFAM" id="SSF48537">
    <property type="entry name" value="Phospholipase C/P1 nuclease"/>
    <property type="match status" value="1"/>
</dbReference>
<protein>
    <submittedName>
        <fullName evidence="2">Zinc dependent phospholipase C family protein</fullName>
    </submittedName>
</protein>
<sequence>MINIFPETHKRIVREINQDIKDSYGINLNIKKLEWGAVSPDILPKYKLIAHYKEESINYIVKEIITIIYLFQFTDLTRLNSLQNKILSTKLGVISHYLSDYVCLPHAKRWRCNQHLKDHMNYERVLNKLAQNHIFDKKAITSSQISIDNDECVMLKTLVKNYIEDIVDEYSISEDKTRDLDFAYGLNYSIFCFIFETIEVFSTERYYQKSFVF</sequence>
<evidence type="ECO:0000313" key="4">
    <source>
        <dbReference type="EMBL" id="OXZ32224.1"/>
    </source>
</evidence>
<reference evidence="5 8" key="3">
    <citation type="submission" date="2017-09" db="EMBL/GenBank/DDBJ databases">
        <title>Bacterial strain isolated from the female urinary microbiota.</title>
        <authorList>
            <person name="Thomas-White K."/>
            <person name="Kumar N."/>
            <person name="Forster S."/>
            <person name="Putonti C."/>
            <person name="Lawley T."/>
            <person name="Wolfe A.J."/>
        </authorList>
    </citation>
    <scope>NUCLEOTIDE SEQUENCE [LARGE SCALE GENOMIC DNA]</scope>
    <source>
        <strain evidence="5 8">UMB0115</strain>
    </source>
</reference>
<dbReference type="EMBL" id="PNHD01000001">
    <property type="protein sequence ID" value="PMC60914.1"/>
    <property type="molecule type" value="Genomic_DNA"/>
</dbReference>
<organism evidence="4 7">
    <name type="scientific">Finegoldia magna</name>
    <name type="common">Peptostreptococcus magnus</name>
    <dbReference type="NCBI Taxonomy" id="1260"/>
    <lineage>
        <taxon>Bacteria</taxon>
        <taxon>Bacillati</taxon>
        <taxon>Bacillota</taxon>
        <taxon>Tissierellia</taxon>
        <taxon>Tissierellales</taxon>
        <taxon>Peptoniphilaceae</taxon>
        <taxon>Finegoldia</taxon>
    </lineage>
</organism>
<dbReference type="Pfam" id="PF00882">
    <property type="entry name" value="Zn_dep_PLPC"/>
    <property type="match status" value="1"/>
</dbReference>
<dbReference type="EMBL" id="NDYE01000012">
    <property type="protein sequence ID" value="OXZ32224.1"/>
    <property type="molecule type" value="Genomic_DNA"/>
</dbReference>
<accession>A0A233UZ99</accession>
<dbReference type="Proteomes" id="UP000215546">
    <property type="component" value="Unassembled WGS sequence"/>
</dbReference>
<gene>
    <name evidence="3" type="ORF">B9N49_03930</name>
    <name evidence="4" type="ORF">B9N55_05240</name>
    <name evidence="5" type="ORF">CJ208_00590</name>
    <name evidence="2" type="ORF">KIA07_01675</name>
</gene>
<evidence type="ECO:0000313" key="8">
    <source>
        <dbReference type="Proteomes" id="UP000235723"/>
    </source>
</evidence>
<dbReference type="InterPro" id="IPR008947">
    <property type="entry name" value="PLipase_C/P1_nuclease_dom_sf"/>
</dbReference>
<comment type="caution">
    <text evidence="4">The sequence shown here is derived from an EMBL/GenBank/DDBJ whole genome shotgun (WGS) entry which is preliminary data.</text>
</comment>
<proteinExistence type="predicted"/>
<dbReference type="GO" id="GO:0016788">
    <property type="term" value="F:hydrolase activity, acting on ester bonds"/>
    <property type="evidence" value="ECO:0007669"/>
    <property type="project" value="InterPro"/>
</dbReference>